<dbReference type="PANTHER" id="PTHR23095">
    <property type="entry name" value="PARANEOPLASTIC ANTIGEN"/>
    <property type="match status" value="1"/>
</dbReference>
<accession>A0A1A8VF03</accession>
<feature type="region of interest" description="Disordered" evidence="2">
    <location>
        <begin position="454"/>
        <end position="473"/>
    </location>
</feature>
<proteinExistence type="predicted"/>
<dbReference type="PROSITE" id="PS50158">
    <property type="entry name" value="ZF_CCHC"/>
    <property type="match status" value="1"/>
</dbReference>
<feature type="domain" description="CCHC-type" evidence="3">
    <location>
        <begin position="495"/>
        <end position="510"/>
    </location>
</feature>
<dbReference type="SMART" id="SM00343">
    <property type="entry name" value="ZnF_C2HC"/>
    <property type="match status" value="1"/>
</dbReference>
<organism evidence="4">
    <name type="scientific">Nothobranchius furzeri</name>
    <name type="common">Turquoise killifish</name>
    <dbReference type="NCBI Taxonomy" id="105023"/>
    <lineage>
        <taxon>Eukaryota</taxon>
        <taxon>Metazoa</taxon>
        <taxon>Chordata</taxon>
        <taxon>Craniata</taxon>
        <taxon>Vertebrata</taxon>
        <taxon>Euteleostomi</taxon>
        <taxon>Actinopterygii</taxon>
        <taxon>Neopterygii</taxon>
        <taxon>Teleostei</taxon>
        <taxon>Neoteleostei</taxon>
        <taxon>Acanthomorphata</taxon>
        <taxon>Ovalentaria</taxon>
        <taxon>Atherinomorphae</taxon>
        <taxon>Cyprinodontiformes</taxon>
        <taxon>Nothobranchiidae</taxon>
        <taxon>Nothobranchius</taxon>
    </lineage>
</organism>
<name>A0A1A8VF03_NOTFU</name>
<dbReference type="SUPFAM" id="SSF57756">
    <property type="entry name" value="Retrovirus zinc finger-like domains"/>
    <property type="match status" value="1"/>
</dbReference>
<evidence type="ECO:0000259" key="3">
    <source>
        <dbReference type="PROSITE" id="PS50158"/>
    </source>
</evidence>
<dbReference type="InterPro" id="IPR036875">
    <property type="entry name" value="Znf_CCHC_sf"/>
</dbReference>
<reference evidence="4" key="1">
    <citation type="submission" date="2016-05" db="EMBL/GenBank/DDBJ databases">
        <authorList>
            <person name="Lavstsen T."/>
            <person name="Jespersen J.S."/>
        </authorList>
    </citation>
    <scope>NUCLEOTIDE SEQUENCE</scope>
    <source>
        <tissue evidence="4">Brain</tissue>
    </source>
</reference>
<dbReference type="InterPro" id="IPR001878">
    <property type="entry name" value="Znf_CCHC"/>
</dbReference>
<keyword evidence="1" id="KW-0862">Zinc</keyword>
<dbReference type="Pfam" id="PF14893">
    <property type="entry name" value="PNMA"/>
    <property type="match status" value="1"/>
</dbReference>
<dbReference type="EMBL" id="HAEJ01017695">
    <property type="protein sequence ID" value="SBS58152.1"/>
    <property type="molecule type" value="Transcribed_RNA"/>
</dbReference>
<dbReference type="InterPro" id="IPR026523">
    <property type="entry name" value="PNMA"/>
</dbReference>
<dbReference type="GO" id="GO:0008270">
    <property type="term" value="F:zinc ion binding"/>
    <property type="evidence" value="ECO:0007669"/>
    <property type="project" value="UniProtKB-KW"/>
</dbReference>
<dbReference type="OrthoDB" id="115435at2759"/>
<dbReference type="Gene3D" id="4.10.60.10">
    <property type="entry name" value="Zinc finger, CCHC-type"/>
    <property type="match status" value="1"/>
</dbReference>
<gene>
    <name evidence="4" type="primary">PNMA2</name>
</gene>
<evidence type="ECO:0000313" key="4">
    <source>
        <dbReference type="EMBL" id="SBS58152.1"/>
    </source>
</evidence>
<dbReference type="Pfam" id="PF00098">
    <property type="entry name" value="zf-CCHC"/>
    <property type="match status" value="1"/>
</dbReference>
<keyword evidence="1" id="KW-0479">Metal-binding</keyword>
<dbReference type="InterPro" id="IPR048270">
    <property type="entry name" value="PNMA_C"/>
</dbReference>
<dbReference type="AlphaFoldDB" id="A0A1A8VF03"/>
<protein>
    <recommendedName>
        <fullName evidence="3">CCHC-type domain-containing protein</fullName>
    </recommendedName>
</protein>
<dbReference type="GO" id="GO:0003676">
    <property type="term" value="F:nucleic acid binding"/>
    <property type="evidence" value="ECO:0007669"/>
    <property type="project" value="InterPro"/>
</dbReference>
<evidence type="ECO:0000256" key="1">
    <source>
        <dbReference type="PROSITE-ProRule" id="PRU00047"/>
    </source>
</evidence>
<keyword evidence="1" id="KW-0863">Zinc-finger</keyword>
<evidence type="ECO:0000256" key="2">
    <source>
        <dbReference type="SAM" id="MobiDB-lite"/>
    </source>
</evidence>
<reference evidence="4" key="2">
    <citation type="submission" date="2016-06" db="EMBL/GenBank/DDBJ databases">
        <title>The genome of a short-lived fish provides insights into sex chromosome evolution and the genetic control of aging.</title>
        <authorList>
            <person name="Reichwald K."/>
            <person name="Felder M."/>
            <person name="Petzold A."/>
            <person name="Koch P."/>
            <person name="Groth M."/>
            <person name="Platzer M."/>
        </authorList>
    </citation>
    <scope>NUCLEOTIDE SEQUENCE</scope>
    <source>
        <tissue evidence="4">Brain</tissue>
    </source>
</reference>
<sequence length="545" mass="61241">MEVVKTEKVKVSNAVLISGLTDTDLDNEVFGFMEGFGPVNRRIKLPNCDQIIVEFQHEATVKELKKQCLPYDKPCTRNPDVFFHIQDLASAYSLETSTSATDAYLSELRDIAARSNQSFKDLLMEELAKIGESLGRDTHASEPVTEPEPMLHSDQVTYSLPLTPEVNYMNNSKDNCPPTETGKQNPCIPPNLLNTPEVQRVIVEHIVKSSEVIPPPTSQYRLKPFSGRVPHPSFETDYDTWRSSVVLCINDPSLTKSQIVRRIVESLSAPAASIVKALSPKSDPETYLEHLDSAYAAVEDGDELFARFLNTNQDSGEKPSDYFQRLYTLLNLVIQRNGISSSDADQQLLKQFCRGCWDSSLISNLQLEQKKDNPPHFTALLLKLRTEEDKQATKAARMKQHLGAQRTRVYSNVQTTCSQSKNTCELEIDDNCDDLRKQIAELRSQIAQLKVNNTDKKAKKTQKESKPRVGTKIPDEPKQIQQITAVVPRPKPGYCFKCGEDGHIASSCSNEPNPALVATKRLALRQKQREWEMSKPIAQSPPLNR</sequence>
<dbReference type="PANTHER" id="PTHR23095:SF53">
    <property type="entry name" value="ZINC FINGER CCHC DOMAIN-CONTAINING PROTEIN 12-LIKE"/>
    <property type="match status" value="1"/>
</dbReference>